<evidence type="ECO:0000313" key="2">
    <source>
        <dbReference type="EMBL" id="KAF5194414.1"/>
    </source>
</evidence>
<name>A0A7J6WAG6_THATH</name>
<dbReference type="Proteomes" id="UP000554482">
    <property type="component" value="Unassembled WGS sequence"/>
</dbReference>
<dbReference type="EMBL" id="JABWDY010018722">
    <property type="protein sequence ID" value="KAF5194414.1"/>
    <property type="molecule type" value="Genomic_DNA"/>
</dbReference>
<reference evidence="2 3" key="1">
    <citation type="submission" date="2020-06" db="EMBL/GenBank/DDBJ databases">
        <title>Transcriptomic and genomic resources for Thalictrum thalictroides and T. hernandezii: Facilitating candidate gene discovery in an emerging model plant lineage.</title>
        <authorList>
            <person name="Arias T."/>
            <person name="Riano-Pachon D.M."/>
            <person name="Di Stilio V.S."/>
        </authorList>
    </citation>
    <scope>NUCLEOTIDE SEQUENCE [LARGE SCALE GENOMIC DNA]</scope>
    <source>
        <strain evidence="3">cv. WT478/WT964</strain>
        <tissue evidence="2">Leaves</tissue>
    </source>
</reference>
<sequence length="296" mass="33091">MVELENEKEVERVVKVPSVKLPGFGSIITIDEQGGEYKEISVVRVQIEGCDLLKIPHILPLLEDGVTYPIHICPEFENLNLNVGEKKGVSYCLQYGRVRTYRSFVEVAKNQMNNEAYLHDATIRIREIVSDGLQTQCEDLFSELAHDSISLVQNYVNSIRAGPHNKGPSLRALVVQIASAREEARTKERGKQIAHPNFDDDHDDWGSLPATNSDMKNSFENDKLVVEDSGSNISDGDDVDLGVEVDNVADFAQGILKACNRQILEETLVYMRAKKKNVFQQLQQGVSRATSVSDVF</sequence>
<keyword evidence="3" id="KW-1185">Reference proteome</keyword>
<accession>A0A7J6WAG6</accession>
<protein>
    <submittedName>
        <fullName evidence="2">Uncharacterized protein</fullName>
    </submittedName>
</protein>
<gene>
    <name evidence="2" type="ORF">FRX31_015998</name>
</gene>
<organism evidence="2 3">
    <name type="scientific">Thalictrum thalictroides</name>
    <name type="common">Rue-anemone</name>
    <name type="synonym">Anemone thalictroides</name>
    <dbReference type="NCBI Taxonomy" id="46969"/>
    <lineage>
        <taxon>Eukaryota</taxon>
        <taxon>Viridiplantae</taxon>
        <taxon>Streptophyta</taxon>
        <taxon>Embryophyta</taxon>
        <taxon>Tracheophyta</taxon>
        <taxon>Spermatophyta</taxon>
        <taxon>Magnoliopsida</taxon>
        <taxon>Ranunculales</taxon>
        <taxon>Ranunculaceae</taxon>
        <taxon>Thalictroideae</taxon>
        <taxon>Thalictrum</taxon>
    </lineage>
</organism>
<evidence type="ECO:0000313" key="3">
    <source>
        <dbReference type="Proteomes" id="UP000554482"/>
    </source>
</evidence>
<proteinExistence type="predicted"/>
<evidence type="ECO:0000256" key="1">
    <source>
        <dbReference type="SAM" id="MobiDB-lite"/>
    </source>
</evidence>
<dbReference type="AlphaFoldDB" id="A0A7J6WAG6"/>
<feature type="region of interest" description="Disordered" evidence="1">
    <location>
        <begin position="185"/>
        <end position="204"/>
    </location>
</feature>
<dbReference type="OrthoDB" id="2008550at2759"/>
<comment type="caution">
    <text evidence="2">The sequence shown here is derived from an EMBL/GenBank/DDBJ whole genome shotgun (WGS) entry which is preliminary data.</text>
</comment>